<organism evidence="3 4">
    <name type="scientific">Ascobolus immersus RN42</name>
    <dbReference type="NCBI Taxonomy" id="1160509"/>
    <lineage>
        <taxon>Eukaryota</taxon>
        <taxon>Fungi</taxon>
        <taxon>Dikarya</taxon>
        <taxon>Ascomycota</taxon>
        <taxon>Pezizomycotina</taxon>
        <taxon>Pezizomycetes</taxon>
        <taxon>Pezizales</taxon>
        <taxon>Ascobolaceae</taxon>
        <taxon>Ascobolus</taxon>
    </lineage>
</organism>
<dbReference type="EMBL" id="ML120019">
    <property type="protein sequence ID" value="RPA70892.1"/>
    <property type="molecule type" value="Genomic_DNA"/>
</dbReference>
<feature type="compositionally biased region" description="Acidic residues" evidence="2">
    <location>
        <begin position="393"/>
        <end position="421"/>
    </location>
</feature>
<feature type="region of interest" description="Disordered" evidence="2">
    <location>
        <begin position="141"/>
        <end position="211"/>
    </location>
</feature>
<keyword evidence="4" id="KW-1185">Reference proteome</keyword>
<feature type="region of interest" description="Disordered" evidence="2">
    <location>
        <begin position="1"/>
        <end position="50"/>
    </location>
</feature>
<evidence type="ECO:0000313" key="3">
    <source>
        <dbReference type="EMBL" id="RPA70892.1"/>
    </source>
</evidence>
<feature type="compositionally biased region" description="Pro residues" evidence="2">
    <location>
        <begin position="149"/>
        <end position="162"/>
    </location>
</feature>
<sequence>MIDVDEEINDLLNEYCEKVEKEPVSGSTGTDNGADSDSELSDMDTSMLDVPGDDEVEMLQARYKSTWLNTDTTLDALTRQIDRAQKEFDDFDRATSPSDTDAWNRHHAVAANIKKLEAKLNEKDKDVHEMLEIGVKLDVAYTPTTTPKGTPPPKPPTPPPTSPTSSTSAPSKTPSATSKPKTKVTKQESKRAAEKKAKLLDAKAQADLAKRSRVFQVARLQRSLYPASVKQARKDGKVRDPQCLLLQKELYEGSEEIENKRKEWAELYAKDSEFFSGSDYETDNDGNRTRPKNGKGKGKVPAKGSSEETEDIPAESLVGVDELVATTSDNDNDDSMDLDLEKLVGFQPGTKLSDEDLDLVTAYKQNCQYGVDFAEETCAVLKGEYKPPIVEAKDDDDDDEDFDYFDCEADSESSEDEEDDE</sequence>
<evidence type="ECO:0000256" key="2">
    <source>
        <dbReference type="SAM" id="MobiDB-lite"/>
    </source>
</evidence>
<dbReference type="AlphaFoldDB" id="A0A3N4H7R7"/>
<feature type="compositionally biased region" description="Basic and acidic residues" evidence="2">
    <location>
        <begin position="185"/>
        <end position="201"/>
    </location>
</feature>
<evidence type="ECO:0000313" key="4">
    <source>
        <dbReference type="Proteomes" id="UP000275078"/>
    </source>
</evidence>
<feature type="coiled-coil region" evidence="1">
    <location>
        <begin position="74"/>
        <end position="133"/>
    </location>
</feature>
<gene>
    <name evidence="3" type="ORF">BJ508DRAFT_316110</name>
</gene>
<proteinExistence type="predicted"/>
<feature type="compositionally biased region" description="Low complexity" evidence="2">
    <location>
        <begin position="163"/>
        <end position="179"/>
    </location>
</feature>
<accession>A0A3N4H7R7</accession>
<keyword evidence="1" id="KW-0175">Coiled coil</keyword>
<reference evidence="3 4" key="1">
    <citation type="journal article" date="2018" name="Nat. Ecol. Evol.">
        <title>Pezizomycetes genomes reveal the molecular basis of ectomycorrhizal truffle lifestyle.</title>
        <authorList>
            <person name="Murat C."/>
            <person name="Payen T."/>
            <person name="Noel B."/>
            <person name="Kuo A."/>
            <person name="Morin E."/>
            <person name="Chen J."/>
            <person name="Kohler A."/>
            <person name="Krizsan K."/>
            <person name="Balestrini R."/>
            <person name="Da Silva C."/>
            <person name="Montanini B."/>
            <person name="Hainaut M."/>
            <person name="Levati E."/>
            <person name="Barry K.W."/>
            <person name="Belfiori B."/>
            <person name="Cichocki N."/>
            <person name="Clum A."/>
            <person name="Dockter R.B."/>
            <person name="Fauchery L."/>
            <person name="Guy J."/>
            <person name="Iotti M."/>
            <person name="Le Tacon F."/>
            <person name="Lindquist E.A."/>
            <person name="Lipzen A."/>
            <person name="Malagnac F."/>
            <person name="Mello A."/>
            <person name="Molinier V."/>
            <person name="Miyauchi S."/>
            <person name="Poulain J."/>
            <person name="Riccioni C."/>
            <person name="Rubini A."/>
            <person name="Sitrit Y."/>
            <person name="Splivallo R."/>
            <person name="Traeger S."/>
            <person name="Wang M."/>
            <person name="Zifcakova L."/>
            <person name="Wipf D."/>
            <person name="Zambonelli A."/>
            <person name="Paolocci F."/>
            <person name="Nowrousian M."/>
            <person name="Ottonello S."/>
            <person name="Baldrian P."/>
            <person name="Spatafora J.W."/>
            <person name="Henrissat B."/>
            <person name="Nagy L.G."/>
            <person name="Aury J.M."/>
            <person name="Wincker P."/>
            <person name="Grigoriev I.V."/>
            <person name="Bonfante P."/>
            <person name="Martin F.M."/>
        </authorList>
    </citation>
    <scope>NUCLEOTIDE SEQUENCE [LARGE SCALE GENOMIC DNA]</scope>
    <source>
        <strain evidence="3 4">RN42</strain>
    </source>
</reference>
<feature type="region of interest" description="Disordered" evidence="2">
    <location>
        <begin position="275"/>
        <end position="318"/>
    </location>
</feature>
<feature type="region of interest" description="Disordered" evidence="2">
    <location>
        <begin position="389"/>
        <end position="421"/>
    </location>
</feature>
<feature type="compositionally biased region" description="Basic residues" evidence="2">
    <location>
        <begin position="289"/>
        <end position="300"/>
    </location>
</feature>
<name>A0A3N4H7R7_ASCIM</name>
<evidence type="ECO:0000256" key="1">
    <source>
        <dbReference type="SAM" id="Coils"/>
    </source>
</evidence>
<protein>
    <submittedName>
        <fullName evidence="3">Uncharacterized protein</fullName>
    </submittedName>
</protein>
<dbReference type="Proteomes" id="UP000275078">
    <property type="component" value="Unassembled WGS sequence"/>
</dbReference>